<dbReference type="PROSITE" id="PS50222">
    <property type="entry name" value="EF_HAND_2"/>
    <property type="match status" value="4"/>
</dbReference>
<dbReference type="GO" id="GO:0016279">
    <property type="term" value="F:protein-lysine N-methyltransferase activity"/>
    <property type="evidence" value="ECO:0007669"/>
    <property type="project" value="InterPro"/>
</dbReference>
<dbReference type="RefSeq" id="XP_049180476.1">
    <property type="nucleotide sequence ID" value="XM_049323663.1"/>
</dbReference>
<dbReference type="FunFam" id="1.10.238.10:FF:000001">
    <property type="entry name" value="Calmodulin 1"/>
    <property type="match status" value="1"/>
</dbReference>
<dbReference type="InterPro" id="IPR044429">
    <property type="entry name" value="SETD4_SET"/>
</dbReference>
<dbReference type="SUPFAM" id="SSF82199">
    <property type="entry name" value="SET domain"/>
    <property type="match status" value="1"/>
</dbReference>
<evidence type="ECO:0000256" key="8">
    <source>
        <dbReference type="ARBA" id="ARBA00031295"/>
    </source>
</evidence>
<evidence type="ECO:0000256" key="1">
    <source>
        <dbReference type="ARBA" id="ARBA00022723"/>
    </source>
</evidence>
<dbReference type="CDD" id="cd00051">
    <property type="entry name" value="EFh"/>
    <property type="match status" value="1"/>
</dbReference>
<evidence type="ECO:0000313" key="13">
    <source>
        <dbReference type="Proteomes" id="UP001202479"/>
    </source>
</evidence>
<dbReference type="Pfam" id="PF00856">
    <property type="entry name" value="SET"/>
    <property type="match status" value="1"/>
</dbReference>
<dbReference type="Pfam" id="PF13499">
    <property type="entry name" value="EF-hand_7"/>
    <property type="match status" value="2"/>
</dbReference>
<dbReference type="SMART" id="SM00054">
    <property type="entry name" value="EFh"/>
    <property type="match status" value="4"/>
</dbReference>
<dbReference type="InterPro" id="IPR001214">
    <property type="entry name" value="SET_dom"/>
</dbReference>
<keyword evidence="13" id="KW-1185">Reference proteome</keyword>
<dbReference type="PROSITE" id="PS50280">
    <property type="entry name" value="SET"/>
    <property type="match status" value="1"/>
</dbReference>
<evidence type="ECO:0000259" key="11">
    <source>
        <dbReference type="PROSITE" id="PS50280"/>
    </source>
</evidence>
<feature type="domain" description="EF-hand" evidence="10">
    <location>
        <begin position="48"/>
        <end position="76"/>
    </location>
</feature>
<evidence type="ECO:0000256" key="3">
    <source>
        <dbReference type="ARBA" id="ARBA00022837"/>
    </source>
</evidence>
<dbReference type="InterPro" id="IPR011992">
    <property type="entry name" value="EF-hand-dom_pair"/>
</dbReference>
<feature type="domain" description="SET" evidence="11">
    <location>
        <begin position="167"/>
        <end position="413"/>
    </location>
</feature>
<reference evidence="12" key="1">
    <citation type="journal article" date="2022" name="DNA Res.">
        <title>Genome analysis of five recently described species of the CUG-Ser clade uncovers Candida theae as a new hybrid lineage with pathogenic potential in the Candida parapsilosis species complex.</title>
        <authorList>
            <person name="Mixao V."/>
            <person name="Del Olmo V."/>
            <person name="Hegedusova E."/>
            <person name="Saus E."/>
            <person name="Pryszcz L."/>
            <person name="Cillingova A."/>
            <person name="Nosek J."/>
            <person name="Gabaldon T."/>
        </authorList>
    </citation>
    <scope>NUCLEOTIDE SEQUENCE</scope>
    <source>
        <strain evidence="12">CBS 10844</strain>
    </source>
</reference>
<dbReference type="SUPFAM" id="SSF47473">
    <property type="entry name" value="EF-hand"/>
    <property type="match status" value="1"/>
</dbReference>
<proteinExistence type="inferred from homology"/>
<sequence>MEDTNFSSEEIDRLRKRFMKLDKDGSGEIDRNEFLSIPGISSNPLAARLMDVFDKDGDEQIDFQEFIMGLSAFSGKSSNVEKLKFAFSIYDIDRDGYIGNGELFIVMKMMVGKNLQDEELQQIVDKTMMEADKDGDGKLNFEEFKDAVDSNTIANTLTLNIHSYISPKITVKDVKGSGRGIYATSDISKQELIINIPHAFLLNFTTVLNHISKFNKMELDKHVYVPFEVHEDEYTDIYKLFTKEDLLQLSSFQLLSMYLTLEKKRPCSYWKPFIDMLPTMRDFELMPLVYNNELKSLLPETAQKLNANVEKRFEHDYEKVVNLFESKGIDVSAVLVKDDLLLSWLCINSRCLYMDLSTSHHHDKSDNFTMAPYIDFINHSCDDHCTLKIDGKGFQITTTTAYTTEDQLYLSYGPHSNDFLLTEYGFTVAENKWNDLDISSYILPLLAKQQIEYLKENDYYGNFTLNNEGLSFRTEVGLAVLQEQNPQESQRLTSFLNGKIDNTVFKTYSNLILVEILRKVIHEAENHQYLLYANDTDVVKQSRMRAIGSLYKDQLKLARPLLDELE</sequence>
<comment type="function">
    <text evidence="4">Regulatory subunit of calcineurin, a calcium-dependent, calmodulin stimulated protein phosphatase. Confers calcium sensitivity.</text>
</comment>
<comment type="caution">
    <text evidence="12">The sequence shown here is derived from an EMBL/GenBank/DDBJ whole genome shotgun (WGS) entry which is preliminary data.</text>
</comment>
<dbReference type="Gene3D" id="1.10.238.10">
    <property type="entry name" value="EF-hand"/>
    <property type="match status" value="1"/>
</dbReference>
<feature type="domain" description="EF-hand" evidence="10">
    <location>
        <begin position="119"/>
        <end position="154"/>
    </location>
</feature>
<keyword evidence="1" id="KW-0479">Metal-binding</keyword>
<evidence type="ECO:0000259" key="10">
    <source>
        <dbReference type="PROSITE" id="PS50222"/>
    </source>
</evidence>
<dbReference type="AlphaFoldDB" id="A0AAI9SY50"/>
<evidence type="ECO:0000256" key="5">
    <source>
        <dbReference type="ARBA" id="ARBA00023774"/>
    </source>
</evidence>
<dbReference type="PANTHER" id="PTHR45942">
    <property type="entry name" value="PROTEIN PHOSPATASE 3 REGULATORY SUBUNIT B ALPHA ISOFORM TYPE 1"/>
    <property type="match status" value="1"/>
</dbReference>
<dbReference type="CDD" id="cd19177">
    <property type="entry name" value="SET_SETD4"/>
    <property type="match status" value="1"/>
</dbReference>
<feature type="domain" description="EF-hand" evidence="10">
    <location>
        <begin position="78"/>
        <end position="113"/>
    </location>
</feature>
<accession>A0AAI9SY50</accession>
<keyword evidence="3" id="KW-0106">Calcium</keyword>
<comment type="similarity">
    <text evidence="5">Belongs to the calcineurin regulatory subunit family.</text>
</comment>
<gene>
    <name evidence="12" type="ORF">KGF56_002434</name>
</gene>
<dbReference type="Gene3D" id="3.90.1410.10">
    <property type="entry name" value="set domain protein methyltransferase, domain 1"/>
    <property type="match status" value="1"/>
</dbReference>
<dbReference type="Proteomes" id="UP001202479">
    <property type="component" value="Unassembled WGS sequence"/>
</dbReference>
<dbReference type="InterPro" id="IPR046341">
    <property type="entry name" value="SET_dom_sf"/>
</dbReference>
<protein>
    <recommendedName>
        <fullName evidence="7">Calcineurin subunit B</fullName>
    </recommendedName>
    <alternativeName>
        <fullName evidence="8">Calcineurin regulatory subunit</fullName>
    </alternativeName>
    <alternativeName>
        <fullName evidence="9">Protein phosphatase 2B regulatory subunit</fullName>
    </alternativeName>
</protein>
<dbReference type="EMBL" id="JAHUZD010000087">
    <property type="protein sequence ID" value="KAI3404731.2"/>
    <property type="molecule type" value="Genomic_DNA"/>
</dbReference>
<organism evidence="12 13">
    <name type="scientific">Candida oxycetoniae</name>
    <dbReference type="NCBI Taxonomy" id="497107"/>
    <lineage>
        <taxon>Eukaryota</taxon>
        <taxon>Fungi</taxon>
        <taxon>Dikarya</taxon>
        <taxon>Ascomycota</taxon>
        <taxon>Saccharomycotina</taxon>
        <taxon>Pichiomycetes</taxon>
        <taxon>Debaryomycetaceae</taxon>
        <taxon>Candida/Lodderomyces clade</taxon>
        <taxon>Candida</taxon>
    </lineage>
</organism>
<dbReference type="InterPro" id="IPR018247">
    <property type="entry name" value="EF_Hand_1_Ca_BS"/>
</dbReference>
<evidence type="ECO:0000313" key="12">
    <source>
        <dbReference type="EMBL" id="KAI3404731.2"/>
    </source>
</evidence>
<evidence type="ECO:0000256" key="2">
    <source>
        <dbReference type="ARBA" id="ARBA00022737"/>
    </source>
</evidence>
<evidence type="ECO:0000256" key="6">
    <source>
        <dbReference type="ARBA" id="ARBA00023792"/>
    </source>
</evidence>
<keyword evidence="2" id="KW-0677">Repeat</keyword>
<evidence type="ECO:0000256" key="9">
    <source>
        <dbReference type="ARBA" id="ARBA00032848"/>
    </source>
</evidence>
<evidence type="ECO:0000256" key="7">
    <source>
        <dbReference type="ARBA" id="ARBA00023832"/>
    </source>
</evidence>
<feature type="domain" description="EF-hand" evidence="10">
    <location>
        <begin position="9"/>
        <end position="44"/>
    </location>
</feature>
<name>A0AAI9SY50_9ASCO</name>
<dbReference type="GeneID" id="73380051"/>
<evidence type="ECO:0000256" key="4">
    <source>
        <dbReference type="ARBA" id="ARBA00023754"/>
    </source>
</evidence>
<comment type="subunit">
    <text evidence="6">Composed of a catalytic subunit (A) and a regulatory subunit (B).</text>
</comment>
<dbReference type="GO" id="GO:0005509">
    <property type="term" value="F:calcium ion binding"/>
    <property type="evidence" value="ECO:0007669"/>
    <property type="project" value="InterPro"/>
</dbReference>
<dbReference type="InterPro" id="IPR002048">
    <property type="entry name" value="EF_hand_dom"/>
</dbReference>
<dbReference type="PROSITE" id="PS00018">
    <property type="entry name" value="EF_HAND_1"/>
    <property type="match status" value="3"/>
</dbReference>